<accession>A0A0L9USG4</accession>
<name>A0A0L9USG4_PHAAN</name>
<dbReference type="AlphaFoldDB" id="A0A0L9USG4"/>
<feature type="compositionally biased region" description="Basic and acidic residues" evidence="1">
    <location>
        <begin position="57"/>
        <end position="74"/>
    </location>
</feature>
<dbReference type="Gramene" id="KOM45825">
    <property type="protein sequence ID" value="KOM45825"/>
    <property type="gene ID" value="LR48_Vigan06g113100"/>
</dbReference>
<sequence>MVERFPNFLLWKRKNNLNFAKNKEHSRKQEESVASSSTVCEREGDTKLKSSSLKLKQRLEKEDEVRDEHQPTKGEDVDSLIVQMSTAATHYRPKNDFEKHMVKKMQTLVNHHSTYTSKLDKLNQEIDALHKLTGNQDIGDERVAIDHEVEEEDNRDDGSEEKEGEQEKTYLCLMARSTTS</sequence>
<reference evidence="3" key="1">
    <citation type="journal article" date="2015" name="Proc. Natl. Acad. Sci. U.S.A.">
        <title>Genome sequencing of adzuki bean (Vigna angularis) provides insight into high starch and low fat accumulation and domestication.</title>
        <authorList>
            <person name="Yang K."/>
            <person name="Tian Z."/>
            <person name="Chen C."/>
            <person name="Luo L."/>
            <person name="Zhao B."/>
            <person name="Wang Z."/>
            <person name="Yu L."/>
            <person name="Li Y."/>
            <person name="Sun Y."/>
            <person name="Li W."/>
            <person name="Chen Y."/>
            <person name="Li Y."/>
            <person name="Zhang Y."/>
            <person name="Ai D."/>
            <person name="Zhao J."/>
            <person name="Shang C."/>
            <person name="Ma Y."/>
            <person name="Wu B."/>
            <person name="Wang M."/>
            <person name="Gao L."/>
            <person name="Sun D."/>
            <person name="Zhang P."/>
            <person name="Guo F."/>
            <person name="Wang W."/>
            <person name="Li Y."/>
            <person name="Wang J."/>
            <person name="Varshney R.K."/>
            <person name="Wang J."/>
            <person name="Ling H.Q."/>
            <person name="Wan P."/>
        </authorList>
    </citation>
    <scope>NUCLEOTIDE SEQUENCE</scope>
    <source>
        <strain evidence="3">cv. Jingnong 6</strain>
    </source>
</reference>
<gene>
    <name evidence="2" type="ORF">LR48_Vigan06g113100</name>
</gene>
<evidence type="ECO:0000256" key="1">
    <source>
        <dbReference type="SAM" id="MobiDB-lite"/>
    </source>
</evidence>
<organism evidence="2 3">
    <name type="scientific">Phaseolus angularis</name>
    <name type="common">Azuki bean</name>
    <name type="synonym">Vigna angularis</name>
    <dbReference type="NCBI Taxonomy" id="3914"/>
    <lineage>
        <taxon>Eukaryota</taxon>
        <taxon>Viridiplantae</taxon>
        <taxon>Streptophyta</taxon>
        <taxon>Embryophyta</taxon>
        <taxon>Tracheophyta</taxon>
        <taxon>Spermatophyta</taxon>
        <taxon>Magnoliopsida</taxon>
        <taxon>eudicotyledons</taxon>
        <taxon>Gunneridae</taxon>
        <taxon>Pentapetalae</taxon>
        <taxon>rosids</taxon>
        <taxon>fabids</taxon>
        <taxon>Fabales</taxon>
        <taxon>Fabaceae</taxon>
        <taxon>Papilionoideae</taxon>
        <taxon>50 kb inversion clade</taxon>
        <taxon>NPAAA clade</taxon>
        <taxon>indigoferoid/millettioid clade</taxon>
        <taxon>Phaseoleae</taxon>
        <taxon>Vigna</taxon>
    </lineage>
</organism>
<dbReference type="EMBL" id="CM003376">
    <property type="protein sequence ID" value="KOM45825.1"/>
    <property type="molecule type" value="Genomic_DNA"/>
</dbReference>
<feature type="region of interest" description="Disordered" evidence="1">
    <location>
        <begin position="19"/>
        <end position="74"/>
    </location>
</feature>
<proteinExistence type="predicted"/>
<feature type="compositionally biased region" description="Basic and acidic residues" evidence="1">
    <location>
        <begin position="21"/>
        <end position="31"/>
    </location>
</feature>
<feature type="region of interest" description="Disordered" evidence="1">
    <location>
        <begin position="148"/>
        <end position="180"/>
    </location>
</feature>
<protein>
    <submittedName>
        <fullName evidence="2">Uncharacterized protein</fullName>
    </submittedName>
</protein>
<evidence type="ECO:0000313" key="3">
    <source>
        <dbReference type="Proteomes" id="UP000053144"/>
    </source>
</evidence>
<dbReference type="Proteomes" id="UP000053144">
    <property type="component" value="Chromosome 6"/>
</dbReference>
<feature type="compositionally biased region" description="Acidic residues" evidence="1">
    <location>
        <begin position="148"/>
        <end position="164"/>
    </location>
</feature>
<evidence type="ECO:0000313" key="2">
    <source>
        <dbReference type="EMBL" id="KOM45825.1"/>
    </source>
</evidence>